<sequence length="63" mass="6934">MKHPQLSRAADLPTMCRTIGTARLSGPFNGLAVPAATSCDRMHRAGRERPGFAPRRTDNQETR</sequence>
<protein>
    <submittedName>
        <fullName evidence="2">Uncharacterized protein</fullName>
    </submittedName>
</protein>
<evidence type="ECO:0000313" key="2">
    <source>
        <dbReference type="EMBL" id="RBB37664.1"/>
    </source>
</evidence>
<name>A0A365QSC6_9BURK</name>
<feature type="region of interest" description="Disordered" evidence="1">
    <location>
        <begin position="41"/>
        <end position="63"/>
    </location>
</feature>
<gene>
    <name evidence="2" type="ORF">DPV79_20045</name>
</gene>
<accession>A0A365QSC6</accession>
<dbReference type="EMBL" id="QMFZ01000017">
    <property type="protein sequence ID" value="RBB37664.1"/>
    <property type="molecule type" value="Genomic_DNA"/>
</dbReference>
<keyword evidence="3" id="KW-1185">Reference proteome</keyword>
<evidence type="ECO:0000313" key="3">
    <source>
        <dbReference type="Proteomes" id="UP000252458"/>
    </source>
</evidence>
<comment type="caution">
    <text evidence="2">The sequence shown here is derived from an EMBL/GenBank/DDBJ whole genome shotgun (WGS) entry which is preliminary data.</text>
</comment>
<dbReference type="Proteomes" id="UP000252458">
    <property type="component" value="Unassembled WGS sequence"/>
</dbReference>
<organism evidence="2 3">
    <name type="scientific">Burkholderia reimsis</name>
    <dbReference type="NCBI Taxonomy" id="2234132"/>
    <lineage>
        <taxon>Bacteria</taxon>
        <taxon>Pseudomonadati</taxon>
        <taxon>Pseudomonadota</taxon>
        <taxon>Betaproteobacteria</taxon>
        <taxon>Burkholderiales</taxon>
        <taxon>Burkholderiaceae</taxon>
        <taxon>Burkholderia</taxon>
    </lineage>
</organism>
<reference evidence="2 3" key="1">
    <citation type="submission" date="2018-06" db="EMBL/GenBank/DDBJ databases">
        <title>Draft genome sequence of Burkholderia reimsis strain BE51 isolated from a French agricultural soil.</title>
        <authorList>
            <person name="Esmaeel Q."/>
        </authorList>
    </citation>
    <scope>NUCLEOTIDE SEQUENCE [LARGE SCALE GENOMIC DNA]</scope>
    <source>
        <strain evidence="2 3">BE51</strain>
    </source>
</reference>
<evidence type="ECO:0000256" key="1">
    <source>
        <dbReference type="SAM" id="MobiDB-lite"/>
    </source>
</evidence>
<dbReference type="AlphaFoldDB" id="A0A365QSC6"/>
<proteinExistence type="predicted"/>